<reference evidence="2" key="3">
    <citation type="journal article" date="2017" name="Nature">
        <title>Genome sequence of the progenitor of the wheat D genome Aegilops tauschii.</title>
        <authorList>
            <person name="Luo M.C."/>
            <person name="Gu Y.Q."/>
            <person name="Puiu D."/>
            <person name="Wang H."/>
            <person name="Twardziok S.O."/>
            <person name="Deal K.R."/>
            <person name="Huo N."/>
            <person name="Zhu T."/>
            <person name="Wang L."/>
            <person name="Wang Y."/>
            <person name="McGuire P.E."/>
            <person name="Liu S."/>
            <person name="Long H."/>
            <person name="Ramasamy R.K."/>
            <person name="Rodriguez J.C."/>
            <person name="Van S.L."/>
            <person name="Yuan L."/>
            <person name="Wang Z."/>
            <person name="Xia Z."/>
            <person name="Xiao L."/>
            <person name="Anderson O.D."/>
            <person name="Ouyang S."/>
            <person name="Liang Y."/>
            <person name="Zimin A.V."/>
            <person name="Pertea G."/>
            <person name="Qi P."/>
            <person name="Bennetzen J.L."/>
            <person name="Dai X."/>
            <person name="Dawson M.W."/>
            <person name="Muller H.G."/>
            <person name="Kugler K."/>
            <person name="Rivarola-Duarte L."/>
            <person name="Spannagl M."/>
            <person name="Mayer K.F.X."/>
            <person name="Lu F.H."/>
            <person name="Bevan M.W."/>
            <person name="Leroy P."/>
            <person name="Li P."/>
            <person name="You F.M."/>
            <person name="Sun Q."/>
            <person name="Liu Z."/>
            <person name="Lyons E."/>
            <person name="Wicker T."/>
            <person name="Salzberg S.L."/>
            <person name="Devos K.M."/>
            <person name="Dvorak J."/>
        </authorList>
    </citation>
    <scope>NUCLEOTIDE SEQUENCE [LARGE SCALE GENOMIC DNA]</scope>
    <source>
        <strain evidence="2">cv. AL8/78</strain>
    </source>
</reference>
<protein>
    <submittedName>
        <fullName evidence="2">Uncharacterized protein</fullName>
    </submittedName>
</protein>
<feature type="compositionally biased region" description="Low complexity" evidence="1">
    <location>
        <begin position="82"/>
        <end position="91"/>
    </location>
</feature>
<organism evidence="2 3">
    <name type="scientific">Aegilops tauschii subsp. strangulata</name>
    <name type="common">Goatgrass</name>
    <dbReference type="NCBI Taxonomy" id="200361"/>
    <lineage>
        <taxon>Eukaryota</taxon>
        <taxon>Viridiplantae</taxon>
        <taxon>Streptophyta</taxon>
        <taxon>Embryophyta</taxon>
        <taxon>Tracheophyta</taxon>
        <taxon>Spermatophyta</taxon>
        <taxon>Magnoliopsida</taxon>
        <taxon>Liliopsida</taxon>
        <taxon>Poales</taxon>
        <taxon>Poaceae</taxon>
        <taxon>BOP clade</taxon>
        <taxon>Pooideae</taxon>
        <taxon>Triticodae</taxon>
        <taxon>Triticeae</taxon>
        <taxon>Triticinae</taxon>
        <taxon>Aegilops</taxon>
    </lineage>
</organism>
<sequence length="126" mass="13494">GSVASPTHLSLSCPISHSSRGSSRCHLRRLIQATTGESRHREAQPELPSHRGALPSGYIQHSRPPKPTRDPPPMARVSGIFSSPMALSSSSRPTCREERPVDTLLLLGDEAAMEIPPPSPLASETS</sequence>
<dbReference type="EnsemblPlants" id="AET7Gv21306400.3">
    <property type="protein sequence ID" value="AET7Gv21306400.3"/>
    <property type="gene ID" value="AET7Gv21306400"/>
</dbReference>
<dbReference type="Gramene" id="AET7Gv21306400.3">
    <property type="protein sequence ID" value="AET7Gv21306400.3"/>
    <property type="gene ID" value="AET7Gv21306400"/>
</dbReference>
<feature type="region of interest" description="Disordered" evidence="1">
    <location>
        <begin position="1"/>
        <end position="102"/>
    </location>
</feature>
<proteinExistence type="predicted"/>
<keyword evidence="3" id="KW-1185">Reference proteome</keyword>
<evidence type="ECO:0000313" key="3">
    <source>
        <dbReference type="Proteomes" id="UP000015105"/>
    </source>
</evidence>
<reference evidence="2" key="4">
    <citation type="submission" date="2019-03" db="UniProtKB">
        <authorList>
            <consortium name="EnsemblPlants"/>
        </authorList>
    </citation>
    <scope>IDENTIFICATION</scope>
</reference>
<evidence type="ECO:0000313" key="2">
    <source>
        <dbReference type="EnsemblPlants" id="AET7Gv21306400.3"/>
    </source>
</evidence>
<reference evidence="3" key="1">
    <citation type="journal article" date="2014" name="Science">
        <title>Ancient hybridizations among the ancestral genomes of bread wheat.</title>
        <authorList>
            <consortium name="International Wheat Genome Sequencing Consortium,"/>
            <person name="Marcussen T."/>
            <person name="Sandve S.R."/>
            <person name="Heier L."/>
            <person name="Spannagl M."/>
            <person name="Pfeifer M."/>
            <person name="Jakobsen K.S."/>
            <person name="Wulff B.B."/>
            <person name="Steuernagel B."/>
            <person name="Mayer K.F."/>
            <person name="Olsen O.A."/>
        </authorList>
    </citation>
    <scope>NUCLEOTIDE SEQUENCE [LARGE SCALE GENOMIC DNA]</scope>
    <source>
        <strain evidence="3">cv. AL8/78</strain>
    </source>
</reference>
<feature type="compositionally biased region" description="Polar residues" evidence="1">
    <location>
        <begin position="1"/>
        <end position="22"/>
    </location>
</feature>
<dbReference type="Proteomes" id="UP000015105">
    <property type="component" value="Chromosome 7D"/>
</dbReference>
<dbReference type="AlphaFoldDB" id="A0A453TA34"/>
<reference evidence="2" key="5">
    <citation type="journal article" date="2021" name="G3 (Bethesda)">
        <title>Aegilops tauschii genome assembly Aet v5.0 features greater sequence contiguity and improved annotation.</title>
        <authorList>
            <person name="Wang L."/>
            <person name="Zhu T."/>
            <person name="Rodriguez J.C."/>
            <person name="Deal K.R."/>
            <person name="Dubcovsky J."/>
            <person name="McGuire P.E."/>
            <person name="Lux T."/>
            <person name="Spannagl M."/>
            <person name="Mayer K.F.X."/>
            <person name="Baldrich P."/>
            <person name="Meyers B.C."/>
            <person name="Huo N."/>
            <person name="Gu Y.Q."/>
            <person name="Zhou H."/>
            <person name="Devos K.M."/>
            <person name="Bennetzen J.L."/>
            <person name="Unver T."/>
            <person name="Budak H."/>
            <person name="Gulick P.J."/>
            <person name="Galiba G."/>
            <person name="Kalapos B."/>
            <person name="Nelson D.R."/>
            <person name="Li P."/>
            <person name="You F.M."/>
            <person name="Luo M.C."/>
            <person name="Dvorak J."/>
        </authorList>
    </citation>
    <scope>NUCLEOTIDE SEQUENCE [LARGE SCALE GENOMIC DNA]</scope>
    <source>
        <strain evidence="2">cv. AL8/78</strain>
    </source>
</reference>
<reference evidence="3" key="2">
    <citation type="journal article" date="2017" name="Nat. Plants">
        <title>The Aegilops tauschii genome reveals multiple impacts of transposons.</title>
        <authorList>
            <person name="Zhao G."/>
            <person name="Zou C."/>
            <person name="Li K."/>
            <person name="Wang K."/>
            <person name="Li T."/>
            <person name="Gao L."/>
            <person name="Zhang X."/>
            <person name="Wang H."/>
            <person name="Yang Z."/>
            <person name="Liu X."/>
            <person name="Jiang W."/>
            <person name="Mao L."/>
            <person name="Kong X."/>
            <person name="Jiao Y."/>
            <person name="Jia J."/>
        </authorList>
    </citation>
    <scope>NUCLEOTIDE SEQUENCE [LARGE SCALE GENOMIC DNA]</scope>
    <source>
        <strain evidence="3">cv. AL8/78</strain>
    </source>
</reference>
<evidence type="ECO:0000256" key="1">
    <source>
        <dbReference type="SAM" id="MobiDB-lite"/>
    </source>
</evidence>
<accession>A0A453TA34</accession>
<name>A0A453TA34_AEGTS</name>